<gene>
    <name evidence="1" type="ORF">D6D85_15390</name>
</gene>
<comment type="caution">
    <text evidence="1">The sequence shown here is derived from an EMBL/GenBank/DDBJ whole genome shotgun (WGS) entry which is preliminary data.</text>
</comment>
<organism evidence="1 2">
    <name type="scientific">Candidatus Methanodesulfokora washburnensis</name>
    <dbReference type="NCBI Taxonomy" id="2478471"/>
    <lineage>
        <taxon>Archaea</taxon>
        <taxon>Thermoproteota</taxon>
        <taxon>Candidatus Korarchaeia</taxon>
        <taxon>Candidatus Korarchaeia incertae sedis</taxon>
        <taxon>Candidatus Methanodesulfokora</taxon>
    </lineage>
</organism>
<accession>A0A429GD38</accession>
<dbReference type="Proteomes" id="UP000277582">
    <property type="component" value="Unassembled WGS sequence"/>
</dbReference>
<dbReference type="RefSeq" id="WP_125672845.1">
    <property type="nucleotide sequence ID" value="NZ_RCOS01000170.1"/>
</dbReference>
<name>A0A429GD38_9CREN</name>
<reference evidence="1 2" key="1">
    <citation type="submission" date="2018-10" db="EMBL/GenBank/DDBJ databases">
        <title>Co-occurring genomic capacity for anaerobic methane metabolism and dissimilatory sulfite reduction discovered in the Korarchaeota.</title>
        <authorList>
            <person name="Mckay L.J."/>
            <person name="Dlakic M."/>
            <person name="Fields M.W."/>
            <person name="Delmont T.O."/>
            <person name="Eren A.M."/>
            <person name="Jay Z.J."/>
            <person name="Klingelsmith K.B."/>
            <person name="Rusch D.B."/>
            <person name="Inskeep W.P."/>
        </authorList>
    </citation>
    <scope>NUCLEOTIDE SEQUENCE [LARGE SCALE GENOMIC DNA]</scope>
    <source>
        <strain evidence="1 2">MDKW</strain>
    </source>
</reference>
<sequence>MGNIKTSFVLPEDLYLELKRRAAEERKTVRDLVIEAILEYISKPRGGRKKLIDLITTPYQGASPEDYREYNYEDV</sequence>
<dbReference type="AlphaFoldDB" id="A0A429GD38"/>
<proteinExistence type="predicted"/>
<dbReference type="GO" id="GO:0006355">
    <property type="term" value="P:regulation of DNA-templated transcription"/>
    <property type="evidence" value="ECO:0007669"/>
    <property type="project" value="InterPro"/>
</dbReference>
<dbReference type="Gene3D" id="1.10.1220.10">
    <property type="entry name" value="Met repressor-like"/>
    <property type="match status" value="1"/>
</dbReference>
<dbReference type="OrthoDB" id="377757at2157"/>
<evidence type="ECO:0000313" key="2">
    <source>
        <dbReference type="Proteomes" id="UP000277582"/>
    </source>
</evidence>
<dbReference type="EMBL" id="RCOS01000170">
    <property type="protein sequence ID" value="RSN71715.1"/>
    <property type="molecule type" value="Genomic_DNA"/>
</dbReference>
<evidence type="ECO:0008006" key="3">
    <source>
        <dbReference type="Google" id="ProtNLM"/>
    </source>
</evidence>
<protein>
    <recommendedName>
        <fullName evidence="3">Ribbon-helix-helix protein, CopG family</fullName>
    </recommendedName>
</protein>
<dbReference type="InterPro" id="IPR013321">
    <property type="entry name" value="Arc_rbn_hlx_hlx"/>
</dbReference>
<evidence type="ECO:0000313" key="1">
    <source>
        <dbReference type="EMBL" id="RSN71715.1"/>
    </source>
</evidence>
<keyword evidence="2" id="KW-1185">Reference proteome</keyword>